<organism evidence="1 2">
    <name type="scientific">Squirrelpox virus</name>
    <dbReference type="NCBI Taxonomy" id="240426"/>
    <lineage>
        <taxon>Viruses</taxon>
        <taxon>Varidnaviria</taxon>
        <taxon>Bamfordvirae</taxon>
        <taxon>Nucleocytoviricota</taxon>
        <taxon>Pokkesviricetes</taxon>
        <taxon>Chitovirales</taxon>
        <taxon>Poxviridae</taxon>
        <taxon>Chordopoxvirinae</taxon>
        <taxon>Sciuripoxvirus</taxon>
        <taxon>Sciuripoxvirus squirrelpox</taxon>
    </lineage>
</organism>
<dbReference type="PROSITE" id="PS51257">
    <property type="entry name" value="PROKAR_LIPOPROTEIN"/>
    <property type="match status" value="1"/>
</dbReference>
<dbReference type="Proteomes" id="UP000144311">
    <property type="component" value="Segment"/>
</dbReference>
<reference evidence="1 2" key="2">
    <citation type="submission" date="2013-10" db="EMBL/GenBank/DDBJ databases">
        <title>The genome of epidemic Squirrel Poxvirus reveals novel virulence genes.</title>
        <authorList>
            <person name="Darby A.C."/>
            <person name="McInnes C.J."/>
            <person name="Kjaer K.H."/>
            <person name="Wood A.R."/>
            <person name="Hughes M."/>
            <person name="Martensen P.M."/>
            <person name="Radford A.D."/>
            <person name="Hall N."/>
            <person name="Chantrey J."/>
        </authorList>
    </citation>
    <scope>NUCLEOTIDE SEQUENCE [LARGE SCALE GENOMIC DNA]</scope>
    <source>
        <strain evidence="1">Red squirrel UK</strain>
    </source>
</reference>
<dbReference type="KEGG" id="vg:18158405"/>
<proteinExistence type="predicted"/>
<reference evidence="1 2" key="1">
    <citation type="submission" date="2011-10" db="EMBL/GenBank/DDBJ databases">
        <authorList>
            <person name="Darby A."/>
        </authorList>
    </citation>
    <scope>NUCLEOTIDE SEQUENCE [LARGE SCALE GENOMIC DNA]</scope>
    <source>
        <strain evidence="1">Red squirrel UK</strain>
    </source>
</reference>
<accession>U3UBA0</accession>
<dbReference type="GeneID" id="18158405"/>
<name>U3UBA0_9POXV</name>
<evidence type="ECO:0000313" key="2">
    <source>
        <dbReference type="Proteomes" id="UP000144311"/>
    </source>
</evidence>
<evidence type="ECO:0000313" key="1">
    <source>
        <dbReference type="EMBL" id="CCD83247.1"/>
    </source>
</evidence>
<protein>
    <submittedName>
        <fullName evidence="1">Major histocompatibility complex-like class I (Lizard)</fullName>
    </submittedName>
</protein>
<gene>
    <name evidence="1" type="ORF">SQPV_0640</name>
</gene>
<sequence>MEKAWCVLVALLAVAGCANAGILETKCTYTRHRLPGQQGHMLCEISFNEFVILREKGNVMSRYREEPGSSWVNVSDPTFQHLSVSLSTIKADLIETSDLLFPKYYHDDISEHFGCVLNWENNYGFDVFSISMPGYKPAEMVFFDKDKRDYVVPGGQPAAGVWDKDWHGHRRHKGIMARYLKFRCEALFTWLDKLSRKHQDKVRQPAGPKKVEVKLFDKPEKDMIRMKCSADGYFARDVLLAWFNGTREMETMFPTYPTPDNVAKFYHAKWDSATKFYGHASTVSPAIHKNEADCVKCMVVAGYNSHHKYMCSDCERPEHHPPCPGERDPYAETW</sequence>
<dbReference type="RefSeq" id="YP_008658489.1">
    <property type="nucleotide sequence ID" value="NC_022563.1"/>
</dbReference>
<keyword evidence="2" id="KW-1185">Reference proteome</keyword>
<dbReference type="EMBL" id="HE601899">
    <property type="protein sequence ID" value="CCD83247.1"/>
    <property type="molecule type" value="Genomic_DNA"/>
</dbReference>